<comment type="caution">
    <text evidence="1">The sequence shown here is derived from an EMBL/GenBank/DDBJ whole genome shotgun (WGS) entry which is preliminary data.</text>
</comment>
<dbReference type="Pfam" id="PF05139">
    <property type="entry name" value="Erythro_esteras"/>
    <property type="match status" value="1"/>
</dbReference>
<dbReference type="CDD" id="cd14728">
    <property type="entry name" value="Ere-like"/>
    <property type="match status" value="1"/>
</dbReference>
<proteinExistence type="predicted"/>
<protein>
    <submittedName>
        <fullName evidence="1">Erythromycin esterase family protein</fullName>
    </submittedName>
</protein>
<dbReference type="Proteomes" id="UP000541185">
    <property type="component" value="Unassembled WGS sequence"/>
</dbReference>
<dbReference type="InterPro" id="IPR007815">
    <property type="entry name" value="Emycin_Estase"/>
</dbReference>
<accession>A0A848HFG9</accession>
<name>A0A848HFG9_9BURK</name>
<dbReference type="SUPFAM" id="SSF159501">
    <property type="entry name" value="EreA/ChaN-like"/>
    <property type="match status" value="1"/>
</dbReference>
<organism evidence="1 2">
    <name type="scientific">Ramlibacter agri</name>
    <dbReference type="NCBI Taxonomy" id="2728837"/>
    <lineage>
        <taxon>Bacteria</taxon>
        <taxon>Pseudomonadati</taxon>
        <taxon>Pseudomonadota</taxon>
        <taxon>Betaproteobacteria</taxon>
        <taxon>Burkholderiales</taxon>
        <taxon>Comamonadaceae</taxon>
        <taxon>Ramlibacter</taxon>
    </lineage>
</organism>
<dbReference type="PANTHER" id="PTHR31299:SF0">
    <property type="entry name" value="ESTERASE, PUTATIVE (AFU_ORTHOLOGUE AFUA_1G05850)-RELATED"/>
    <property type="match status" value="1"/>
</dbReference>
<dbReference type="PIRSF" id="PIRSF036794">
    <property type="entry name" value="UCP_erythr_ester"/>
    <property type="match status" value="1"/>
</dbReference>
<dbReference type="EMBL" id="JABBFX010000004">
    <property type="protein sequence ID" value="NML48189.1"/>
    <property type="molecule type" value="Genomic_DNA"/>
</dbReference>
<dbReference type="Gene3D" id="3.30.1870.10">
    <property type="entry name" value="EreA-like, domain 2"/>
    <property type="match status" value="1"/>
</dbReference>
<sequence length="450" mass="50844">MTTSNLRADAALLEKLRPHLRPLLPSASAADDNVLVDRISAARLALLGEASHGTHEFYAERADLTRRLITHHGFNAVAVEADWPDAWRVNRYVRGLSDDTDAAAALGGFERFPTWMWRNTVVRDFVEWLREHNRALPPSRQAGFYGMDLYSLYSSMHAVLDYLDRTDPEAARRARARYGCFDHFGEDSQAYGYAASYGLQASCEDEAVTQLRELNQRAAAQLAGSQDGDDVFYAQQNARLVRNAEEYYRTMFRGRVSSWNLRDNHMVETLQALEKHLQQRGTGPKMVVWAHNSHLGDASATEMGDMGEWNVGQLARDRWGDAACLVGFSTHHGTVTAASEWDAMAERKRVRPGLPGSFEDLFHQTEEERFWLDLRGDAALAQLLQERRLQRAIGVIYLPHSERLSHYFHARLPAQFDALLHIDATRALEPLVAEPEWHAGEPAETYPSGL</sequence>
<dbReference type="InterPro" id="IPR052036">
    <property type="entry name" value="Hydrolase/PRTase-associated"/>
</dbReference>
<dbReference type="PANTHER" id="PTHR31299">
    <property type="entry name" value="ESTERASE, PUTATIVE (AFU_ORTHOLOGUE AFUA_1G05850)-RELATED"/>
    <property type="match status" value="1"/>
</dbReference>
<dbReference type="RefSeq" id="WP_169422524.1">
    <property type="nucleotide sequence ID" value="NZ_JABBFX010000004.1"/>
</dbReference>
<dbReference type="AlphaFoldDB" id="A0A848HFG9"/>
<keyword evidence="2" id="KW-1185">Reference proteome</keyword>
<dbReference type="InterPro" id="IPR014622">
    <property type="entry name" value="UCP036794_erythomycin"/>
</dbReference>
<dbReference type="Gene3D" id="3.40.1660.10">
    <property type="entry name" value="EreA-like (biosynthetic domain)"/>
    <property type="match status" value="1"/>
</dbReference>
<gene>
    <name evidence="1" type="ORF">HHL11_30855</name>
</gene>
<evidence type="ECO:0000313" key="2">
    <source>
        <dbReference type="Proteomes" id="UP000541185"/>
    </source>
</evidence>
<evidence type="ECO:0000313" key="1">
    <source>
        <dbReference type="EMBL" id="NML48189.1"/>
    </source>
</evidence>
<dbReference type="Gene3D" id="1.20.1440.30">
    <property type="entry name" value="Biosynthetic Protein domain"/>
    <property type="match status" value="1"/>
</dbReference>
<dbReference type="GO" id="GO:0046677">
    <property type="term" value="P:response to antibiotic"/>
    <property type="evidence" value="ECO:0007669"/>
    <property type="project" value="InterPro"/>
</dbReference>
<reference evidence="1 2" key="1">
    <citation type="submission" date="2020-04" db="EMBL/GenBank/DDBJ databases">
        <title>Ramlibacter sp. G-1-2-2 isolated from soil.</title>
        <authorList>
            <person name="Dahal R.H."/>
        </authorList>
    </citation>
    <scope>NUCLEOTIDE SEQUENCE [LARGE SCALE GENOMIC DNA]</scope>
    <source>
        <strain evidence="1 2">G-1-2-2</strain>
    </source>
</reference>